<keyword evidence="2" id="KW-1185">Reference proteome</keyword>
<dbReference type="eggNOG" id="arCOG02620">
    <property type="taxonomic scope" value="Archaea"/>
</dbReference>
<dbReference type="KEGG" id="tnu:BD01_0596"/>
<sequence length="350" mass="40357">MTYEDVPKGLIEEPLKVEEDEVLSHLKRTIRYHLKHTPYWKSFHVADEEIVGNTVIETVKNMLNRGFLVEEDYLRANWPDFLPEGYPGRVRFYQSSGTTRERAIGHWDREYVRYLVSYLKSALDELYGLNETFPPGRMRALAHGPYGWYQDEISELVWSYGGYLYFIGMETDGLKRVLEEKGVEEVLRILNPLVRYTERVLRRDRINLARTAPPLIGLFESASEDIEAVILSGVGTDVVFLKEVEEKFPNARAVPLYGYYLFGDLVGVPGRRGISYYPNWPFTLIFPVRKTEDGYRVVDYGERGLLAVVIARPEVLVVKIEEETAVRAPPAGPFRWDGFTDPRRVVHGGK</sequence>
<gene>
    <name evidence="1" type="ORF">BD01_0596</name>
</gene>
<proteinExistence type="predicted"/>
<evidence type="ECO:0000313" key="2">
    <source>
        <dbReference type="Proteomes" id="UP000019434"/>
    </source>
</evidence>
<dbReference type="AlphaFoldDB" id="W8P479"/>
<dbReference type="OrthoDB" id="96262at2157"/>
<organism evidence="1 2">
    <name type="scientific">Thermococcus nautili</name>
    <dbReference type="NCBI Taxonomy" id="195522"/>
    <lineage>
        <taxon>Archaea</taxon>
        <taxon>Methanobacteriati</taxon>
        <taxon>Methanobacteriota</taxon>
        <taxon>Thermococci</taxon>
        <taxon>Thermococcales</taxon>
        <taxon>Thermococcaceae</taxon>
        <taxon>Thermococcus</taxon>
    </lineage>
</organism>
<dbReference type="STRING" id="195522.BD01_0596"/>
<evidence type="ECO:0000313" key="1">
    <source>
        <dbReference type="EMBL" id="AHL22220.1"/>
    </source>
</evidence>
<dbReference type="GeneID" id="24957655"/>
<protein>
    <recommendedName>
        <fullName evidence="3">Coenzyme F390 synthetase</fullName>
    </recommendedName>
</protein>
<dbReference type="EMBL" id="CP007264">
    <property type="protein sequence ID" value="AHL22220.1"/>
    <property type="molecule type" value="Genomic_DNA"/>
</dbReference>
<reference evidence="1 2" key="1">
    <citation type="submission" date="2014-02" db="EMBL/GenBank/DDBJ databases">
        <title>Genome Sequence of an Hyperthermophilic Archaeon, Thermococcus nautili 30-1, producing viral vesicles.</title>
        <authorList>
            <person name="Oberto J."/>
            <person name="Gaudin M."/>
            <person name="Cossu M."/>
            <person name="Gorlas A."/>
            <person name="Slesarev A."/>
            <person name="Marguet E."/>
            <person name="Forterre P."/>
        </authorList>
    </citation>
    <scope>NUCLEOTIDE SEQUENCE [LARGE SCALE GENOMIC DNA]</scope>
    <source>
        <strain evidence="1 2">30-1</strain>
    </source>
</reference>
<accession>W8P479</accession>
<dbReference type="HOGENOM" id="CLU_800819_0_0_2"/>
<dbReference type="Proteomes" id="UP000019434">
    <property type="component" value="Chromosome"/>
</dbReference>
<dbReference type="RefSeq" id="WP_042689783.1">
    <property type="nucleotide sequence ID" value="NZ_CP007264.1"/>
</dbReference>
<name>W8P479_9EURY</name>
<evidence type="ECO:0008006" key="3">
    <source>
        <dbReference type="Google" id="ProtNLM"/>
    </source>
</evidence>